<evidence type="ECO:0000313" key="1">
    <source>
        <dbReference type="EMBL" id="TMR40381.1"/>
    </source>
</evidence>
<reference evidence="1 2" key="1">
    <citation type="submission" date="2019-05" db="EMBL/GenBank/DDBJ databases">
        <title>Draft genome sequence of Actinomadura geliboluensis A8036.</title>
        <authorList>
            <person name="Saricaoglu S."/>
            <person name="Isik K."/>
        </authorList>
    </citation>
    <scope>NUCLEOTIDE SEQUENCE [LARGE SCALE GENOMIC DNA]</scope>
    <source>
        <strain evidence="1 2">A8036</strain>
    </source>
</reference>
<keyword evidence="2" id="KW-1185">Reference proteome</keyword>
<protein>
    <submittedName>
        <fullName evidence="1">Lasso RiPP family leader peptide-containing protein</fullName>
    </submittedName>
</protein>
<dbReference type="RefSeq" id="WP_138636238.1">
    <property type="nucleotide sequence ID" value="NZ_JASWDG010000050.1"/>
</dbReference>
<dbReference type="AlphaFoldDB" id="A0A5S4H6N0"/>
<evidence type="ECO:0000313" key="2">
    <source>
        <dbReference type="Proteomes" id="UP000305238"/>
    </source>
</evidence>
<dbReference type="OrthoDB" id="4263503at2"/>
<comment type="caution">
    <text evidence="1">The sequence shown here is derived from an EMBL/GenBank/DDBJ whole genome shotgun (WGS) entry which is preliminary data.</text>
</comment>
<dbReference type="NCBIfam" id="NF033521">
    <property type="entry name" value="lasso_leader_L3"/>
    <property type="match status" value="1"/>
</dbReference>
<dbReference type="EMBL" id="VCKZ01000058">
    <property type="protein sequence ID" value="TMR40381.1"/>
    <property type="molecule type" value="Genomic_DNA"/>
</dbReference>
<gene>
    <name evidence="1" type="ORF">ETD96_11070</name>
</gene>
<sequence length="35" mass="3811">MKPYETPVLVAAGSFRKVTGLLGRHGNDRVVLSKN</sequence>
<dbReference type="Pfam" id="PF19397">
    <property type="entry name" value="DUF5972"/>
    <property type="match status" value="1"/>
</dbReference>
<name>A0A5S4H6N0_9ACTN</name>
<dbReference type="Proteomes" id="UP000305238">
    <property type="component" value="Unassembled WGS sequence"/>
</dbReference>
<dbReference type="InterPro" id="IPR046015">
    <property type="entry name" value="DUF5972"/>
</dbReference>
<accession>A0A5S4H6N0</accession>
<proteinExistence type="predicted"/>
<organism evidence="1 2">
    <name type="scientific">Actinomadura geliboluensis</name>
    <dbReference type="NCBI Taxonomy" id="882440"/>
    <lineage>
        <taxon>Bacteria</taxon>
        <taxon>Bacillati</taxon>
        <taxon>Actinomycetota</taxon>
        <taxon>Actinomycetes</taxon>
        <taxon>Streptosporangiales</taxon>
        <taxon>Thermomonosporaceae</taxon>
        <taxon>Actinomadura</taxon>
    </lineage>
</organism>